<keyword evidence="5" id="KW-0206">Cytoskeleton</keyword>
<reference evidence="6" key="1">
    <citation type="submission" date="2021-02" db="EMBL/GenBank/DDBJ databases">
        <authorList>
            <person name="Nowell W R."/>
        </authorList>
    </citation>
    <scope>NUCLEOTIDE SEQUENCE</scope>
</reference>
<dbReference type="PANTHER" id="PTHR30615:SF8">
    <property type="entry name" value="UPF0047 PROTEIN C4A8.02C"/>
    <property type="match status" value="1"/>
</dbReference>
<evidence type="ECO:0000256" key="1">
    <source>
        <dbReference type="ARBA" id="ARBA00004245"/>
    </source>
</evidence>
<dbReference type="PROSITE" id="PS01314">
    <property type="entry name" value="UPF0047"/>
    <property type="match status" value="1"/>
</dbReference>
<dbReference type="NCBIfam" id="TIGR00149">
    <property type="entry name" value="TIGR00149_YjbQ"/>
    <property type="match status" value="1"/>
</dbReference>
<dbReference type="PANTHER" id="PTHR30615">
    <property type="entry name" value="UNCHARACTERIZED PROTEIN YJBQ-RELATED"/>
    <property type="match status" value="1"/>
</dbReference>
<comment type="caution">
    <text evidence="6">The sequence shown here is derived from an EMBL/GenBank/DDBJ whole genome shotgun (WGS) entry which is preliminary data.</text>
</comment>
<evidence type="ECO:0000313" key="6">
    <source>
        <dbReference type="EMBL" id="CAF1592177.1"/>
    </source>
</evidence>
<comment type="subcellular location">
    <subcellularLocation>
        <location evidence="1">Cytoplasm</location>
        <location evidence="1">Cytoskeleton</location>
    </subcellularLocation>
</comment>
<evidence type="ECO:0000256" key="3">
    <source>
        <dbReference type="ARBA" id="ARBA00006084"/>
    </source>
</evidence>
<comment type="similarity">
    <text evidence="3">Belongs to the ARPC5 family.</text>
</comment>
<dbReference type="Proteomes" id="UP000663834">
    <property type="component" value="Unassembled WGS sequence"/>
</dbReference>
<dbReference type="InterPro" id="IPR035917">
    <property type="entry name" value="YjbQ-like_sf"/>
</dbReference>
<protein>
    <submittedName>
        <fullName evidence="6">Uncharacterized protein</fullName>
    </submittedName>
</protein>
<comment type="similarity">
    <text evidence="2">Belongs to the UPF0047 family.</text>
</comment>
<dbReference type="AlphaFoldDB" id="A0A816A3D0"/>
<name>A0A816A3D0_9BILA</name>
<dbReference type="Gene3D" id="1.25.40.190">
    <property type="entry name" value="Actin-related protein 2/3 complex subunit 5"/>
    <property type="match status" value="1"/>
</dbReference>
<evidence type="ECO:0000256" key="4">
    <source>
        <dbReference type="ARBA" id="ARBA00022490"/>
    </source>
</evidence>
<dbReference type="GO" id="GO:0005885">
    <property type="term" value="C:Arp2/3 protein complex"/>
    <property type="evidence" value="ECO:0007669"/>
    <property type="project" value="InterPro"/>
</dbReference>
<dbReference type="SUPFAM" id="SSF69103">
    <property type="entry name" value="Arp2/3 complex 16 kDa subunit ARPC5"/>
    <property type="match status" value="1"/>
</dbReference>
<dbReference type="SUPFAM" id="SSF111038">
    <property type="entry name" value="YjbQ-like"/>
    <property type="match status" value="1"/>
</dbReference>
<accession>A0A816A3D0</accession>
<dbReference type="GO" id="GO:0034314">
    <property type="term" value="P:Arp2/3 complex-mediated actin nucleation"/>
    <property type="evidence" value="ECO:0007669"/>
    <property type="project" value="InterPro"/>
</dbReference>
<organism evidence="6 7">
    <name type="scientific">Rotaria magnacalcarata</name>
    <dbReference type="NCBI Taxonomy" id="392030"/>
    <lineage>
        <taxon>Eukaryota</taxon>
        <taxon>Metazoa</taxon>
        <taxon>Spiralia</taxon>
        <taxon>Gnathifera</taxon>
        <taxon>Rotifera</taxon>
        <taxon>Eurotatoria</taxon>
        <taxon>Bdelloidea</taxon>
        <taxon>Philodinida</taxon>
        <taxon>Philodinidae</taxon>
        <taxon>Rotaria</taxon>
    </lineage>
</organism>
<dbReference type="Pfam" id="PF04699">
    <property type="entry name" value="P16-Arc"/>
    <property type="match status" value="1"/>
</dbReference>
<dbReference type="InterPro" id="IPR036743">
    <property type="entry name" value="ARPC5_sf"/>
</dbReference>
<dbReference type="Gene3D" id="2.60.120.460">
    <property type="entry name" value="YjbQ-like"/>
    <property type="match status" value="1"/>
</dbReference>
<dbReference type="Pfam" id="PF01894">
    <property type="entry name" value="YjbQ"/>
    <property type="match status" value="1"/>
</dbReference>
<dbReference type="InterPro" id="IPR006789">
    <property type="entry name" value="ARPC5"/>
</dbReference>
<gene>
    <name evidence="6" type="ORF">KQP761_LOCUS21314</name>
</gene>
<sequence>MSNQIDDKDDDLSINVVEPDENEWKKFIDEMKYARALEYVLQNAPVRAKDPEKKKKAAQMALSTMMKIKTSEIPQAVNSIPVALRDTLMKYIYKGFENPKDYSSSALLTWHEKVLAITGLGSIMAWFQRAITLSPKKRGFHIVTNEILQQIPEINQIEIGLMNVFIQHTSASLSINENAAPDVRVDMETIFNKLVPEDNSYEHLDEGKDDMPAHAKCSLLGASLNIPISSGRLALGTWQGIYLCEHRNRARHRNIVVTINGQPKK</sequence>
<dbReference type="EMBL" id="CAJNOW010011047">
    <property type="protein sequence ID" value="CAF1592177.1"/>
    <property type="molecule type" value="Genomic_DNA"/>
</dbReference>
<keyword evidence="4" id="KW-0963">Cytoplasm</keyword>
<dbReference type="GO" id="GO:0030833">
    <property type="term" value="P:regulation of actin filament polymerization"/>
    <property type="evidence" value="ECO:0007669"/>
    <property type="project" value="InterPro"/>
</dbReference>
<proteinExistence type="inferred from homology"/>
<evidence type="ECO:0000313" key="7">
    <source>
        <dbReference type="Proteomes" id="UP000663834"/>
    </source>
</evidence>
<evidence type="ECO:0000256" key="5">
    <source>
        <dbReference type="ARBA" id="ARBA00023212"/>
    </source>
</evidence>
<evidence type="ECO:0000256" key="2">
    <source>
        <dbReference type="ARBA" id="ARBA00005534"/>
    </source>
</evidence>
<dbReference type="InterPro" id="IPR001602">
    <property type="entry name" value="UPF0047_YjbQ-like"/>
</dbReference>
<dbReference type="OrthoDB" id="10255963at2759"/>